<proteinExistence type="predicted"/>
<organism evidence="2">
    <name type="scientific">mine drainage metagenome</name>
    <dbReference type="NCBI Taxonomy" id="410659"/>
    <lineage>
        <taxon>unclassified sequences</taxon>
        <taxon>metagenomes</taxon>
        <taxon>ecological metagenomes</taxon>
    </lineage>
</organism>
<protein>
    <submittedName>
        <fullName evidence="2">Uncharacterized protein</fullName>
    </submittedName>
</protein>
<gene>
    <name evidence="2" type="ORF">CARN5_2607</name>
</gene>
<dbReference type="AlphaFoldDB" id="E6Q9U4"/>
<accession>E6Q9U4</accession>
<keyword evidence="1" id="KW-1133">Transmembrane helix</keyword>
<name>E6Q9U4_9ZZZZ</name>
<reference evidence="2" key="1">
    <citation type="submission" date="2009-10" db="EMBL/GenBank/DDBJ databases">
        <title>Diversity of trophic interactions inside an arsenic-rich microbial ecosystem.</title>
        <authorList>
            <person name="Bertin P.N."/>
            <person name="Heinrich-Salmeron A."/>
            <person name="Pelletier E."/>
            <person name="Goulhen-Chollet F."/>
            <person name="Arsene-Ploetze F."/>
            <person name="Gallien S."/>
            <person name="Calteau A."/>
            <person name="Vallenet D."/>
            <person name="Casiot C."/>
            <person name="Chane-Woon-Ming B."/>
            <person name="Giloteaux L."/>
            <person name="Barakat M."/>
            <person name="Bonnefoy V."/>
            <person name="Bruneel O."/>
            <person name="Chandler M."/>
            <person name="Cleiss J."/>
            <person name="Duran R."/>
            <person name="Elbaz-Poulichet F."/>
            <person name="Fonknechten N."/>
            <person name="Lauga B."/>
            <person name="Mornico D."/>
            <person name="Ortet P."/>
            <person name="Schaeffer C."/>
            <person name="Siguier P."/>
            <person name="Alexander Thil Smith A."/>
            <person name="Van Dorsselaer A."/>
            <person name="Weissenbach J."/>
            <person name="Medigue C."/>
            <person name="Le Paslier D."/>
        </authorList>
    </citation>
    <scope>NUCLEOTIDE SEQUENCE</scope>
</reference>
<evidence type="ECO:0000313" key="2">
    <source>
        <dbReference type="EMBL" id="CBI03970.1"/>
    </source>
</evidence>
<dbReference type="EMBL" id="CABP01000036">
    <property type="protein sequence ID" value="CBI03970.1"/>
    <property type="molecule type" value="Genomic_DNA"/>
</dbReference>
<sequence length="34" mass="3771">MFLIPGMPLVANNLFLLIITIGYSVGSIQQFVFI</sequence>
<keyword evidence="1" id="KW-0812">Transmembrane</keyword>
<keyword evidence="1" id="KW-0472">Membrane</keyword>
<evidence type="ECO:0000256" key="1">
    <source>
        <dbReference type="SAM" id="Phobius"/>
    </source>
</evidence>
<feature type="transmembrane region" description="Helical" evidence="1">
    <location>
        <begin position="14"/>
        <end position="33"/>
    </location>
</feature>
<comment type="caution">
    <text evidence="2">The sequence shown here is derived from an EMBL/GenBank/DDBJ whole genome shotgun (WGS) entry which is preliminary data.</text>
</comment>